<proteinExistence type="predicted"/>
<reference evidence="2 3" key="1">
    <citation type="submission" date="2012-02" db="EMBL/GenBank/DDBJ databases">
        <title>Shotgun genome sequence of Phaeospirillum photometricum DSM 122.</title>
        <authorList>
            <person name="Duquesne K."/>
            <person name="Sturgis J."/>
        </authorList>
    </citation>
    <scope>NUCLEOTIDE SEQUENCE [LARGE SCALE GENOMIC DNA]</scope>
    <source>
        <strain evidence="3">DSM122</strain>
    </source>
</reference>
<dbReference type="FunFam" id="3.40.630.30:FF:000047">
    <property type="entry name" value="Acetyltransferase, GNAT family"/>
    <property type="match status" value="1"/>
</dbReference>
<keyword evidence="3" id="KW-1185">Reference proteome</keyword>
<dbReference type="GO" id="GO:1990189">
    <property type="term" value="F:protein N-terminal-serine acetyltransferase activity"/>
    <property type="evidence" value="ECO:0007669"/>
    <property type="project" value="TreeGrafter"/>
</dbReference>
<dbReference type="PANTHER" id="PTHR43441">
    <property type="entry name" value="RIBOSOMAL-PROTEIN-SERINE ACETYLTRANSFERASE"/>
    <property type="match status" value="1"/>
</dbReference>
<dbReference type="STRING" id="1150469.RSPPHO_02174"/>
<keyword evidence="2" id="KW-0808">Transferase</keyword>
<dbReference type="PANTHER" id="PTHR43441:SF2">
    <property type="entry name" value="FAMILY ACETYLTRANSFERASE, PUTATIVE (AFU_ORTHOLOGUE AFUA_7G00850)-RELATED"/>
    <property type="match status" value="1"/>
</dbReference>
<dbReference type="eggNOG" id="COG1670">
    <property type="taxonomic scope" value="Bacteria"/>
</dbReference>
<dbReference type="Pfam" id="PF13302">
    <property type="entry name" value="Acetyltransf_3"/>
    <property type="match status" value="1"/>
</dbReference>
<gene>
    <name evidence="2" type="ORF">RSPPHO_02174</name>
</gene>
<dbReference type="HOGENOM" id="CLU_013985_1_2_5"/>
<name>H6SLD5_PARPM</name>
<organism evidence="2 3">
    <name type="scientific">Pararhodospirillum photometricum DSM 122</name>
    <dbReference type="NCBI Taxonomy" id="1150469"/>
    <lineage>
        <taxon>Bacteria</taxon>
        <taxon>Pseudomonadati</taxon>
        <taxon>Pseudomonadota</taxon>
        <taxon>Alphaproteobacteria</taxon>
        <taxon>Rhodospirillales</taxon>
        <taxon>Rhodospirillaceae</taxon>
        <taxon>Pararhodospirillum</taxon>
    </lineage>
</organism>
<evidence type="ECO:0000313" key="2">
    <source>
        <dbReference type="EMBL" id="CCG08800.1"/>
    </source>
</evidence>
<dbReference type="PROSITE" id="PS51186">
    <property type="entry name" value="GNAT"/>
    <property type="match status" value="1"/>
</dbReference>
<dbReference type="InterPro" id="IPR051908">
    <property type="entry name" value="Ribosomal_N-acetyltransferase"/>
</dbReference>
<feature type="domain" description="N-acetyltransferase" evidence="1">
    <location>
        <begin position="55"/>
        <end position="213"/>
    </location>
</feature>
<dbReference type="Proteomes" id="UP000033220">
    <property type="component" value="Chromosome DSM 122"/>
</dbReference>
<evidence type="ECO:0000313" key="3">
    <source>
        <dbReference type="Proteomes" id="UP000033220"/>
    </source>
</evidence>
<dbReference type="EMBL" id="HE663493">
    <property type="protein sequence ID" value="CCG08800.1"/>
    <property type="molecule type" value="Genomic_DNA"/>
</dbReference>
<dbReference type="GO" id="GO:0008999">
    <property type="term" value="F:protein-N-terminal-alanine acetyltransferase activity"/>
    <property type="evidence" value="ECO:0007669"/>
    <property type="project" value="TreeGrafter"/>
</dbReference>
<dbReference type="InterPro" id="IPR000182">
    <property type="entry name" value="GNAT_dom"/>
</dbReference>
<dbReference type="InterPro" id="IPR016181">
    <property type="entry name" value="Acyl_CoA_acyltransferase"/>
</dbReference>
<sequence>MISSPSPENNTPLTPWKRARMTEILNALGQPVGALVPDWQPRPRPSRSPMVGRYGRLEPLDPARHAEALYAAHQHDPEGRNWTYLWTEPFRDFAPFLAWLESIKASEDPLYHVVIDATTEQPVGMAAFMRIDPTHGVIEVGHVSYTPLMQRTPLATEVIYLMARRVFDELGYRRFEWKCDSLNARSRRSALRFGFTFEGIFRQHLVVKGRNRDTAWFSMLDHDWAERRHAFEAWLDPSNFDAEGQQKTKLTPGV</sequence>
<dbReference type="AlphaFoldDB" id="H6SLD5"/>
<evidence type="ECO:0000259" key="1">
    <source>
        <dbReference type="PROSITE" id="PS51186"/>
    </source>
</evidence>
<dbReference type="SUPFAM" id="SSF55729">
    <property type="entry name" value="Acyl-CoA N-acyltransferases (Nat)"/>
    <property type="match status" value="1"/>
</dbReference>
<dbReference type="KEGG" id="rpm:RSPPHO_02174"/>
<accession>H6SLD5</accession>
<protein>
    <submittedName>
        <fullName evidence="2">Putative GNAT-family acetyltransferase</fullName>
    </submittedName>
</protein>
<dbReference type="Gene3D" id="3.40.630.30">
    <property type="match status" value="1"/>
</dbReference>
<dbReference type="PATRIC" id="fig|1150469.3.peg.2447"/>